<dbReference type="RefSeq" id="WP_123216761.1">
    <property type="nucleotide sequence ID" value="NZ_RJTM01000102.1"/>
</dbReference>
<reference evidence="4 5" key="1">
    <citation type="submission" date="2018-10" db="EMBL/GenBank/DDBJ databases">
        <title>Sinomicrobium pectinilyticum sp. nov., a pectinase-producing bacterium isolated from alkaline and saline soil, and emended description of the genus Sinomicrobium.</title>
        <authorList>
            <person name="Cheng B."/>
            <person name="Li C."/>
            <person name="Lai Q."/>
            <person name="Du M."/>
            <person name="Shao Z."/>
            <person name="Xu P."/>
            <person name="Yang C."/>
        </authorList>
    </citation>
    <scope>NUCLEOTIDE SEQUENCE [LARGE SCALE GENOMIC DNA]</scope>
    <source>
        <strain evidence="4 5">5DNS001</strain>
    </source>
</reference>
<dbReference type="AlphaFoldDB" id="A0A3N0E786"/>
<keyword evidence="1 2" id="KW-0732">Signal</keyword>
<dbReference type="NCBIfam" id="TIGR04183">
    <property type="entry name" value="Por_Secre_tail"/>
    <property type="match status" value="1"/>
</dbReference>
<dbReference type="Pfam" id="PF18962">
    <property type="entry name" value="Por_Secre_tail"/>
    <property type="match status" value="1"/>
</dbReference>
<dbReference type="OrthoDB" id="1186419at2"/>
<evidence type="ECO:0000313" key="5">
    <source>
        <dbReference type="Proteomes" id="UP000267469"/>
    </source>
</evidence>
<dbReference type="InterPro" id="IPR050767">
    <property type="entry name" value="Sel1_AlgK"/>
</dbReference>
<evidence type="ECO:0000259" key="3">
    <source>
        <dbReference type="Pfam" id="PF18962"/>
    </source>
</evidence>
<gene>
    <name evidence="4" type="ORF">ED312_14600</name>
</gene>
<dbReference type="SUPFAM" id="SSF81901">
    <property type="entry name" value="HCP-like"/>
    <property type="match status" value="1"/>
</dbReference>
<keyword evidence="5" id="KW-1185">Reference proteome</keyword>
<dbReference type="Pfam" id="PF08238">
    <property type="entry name" value="Sel1"/>
    <property type="match status" value="3"/>
</dbReference>
<dbReference type="Gene3D" id="1.25.40.10">
    <property type="entry name" value="Tetratricopeptide repeat domain"/>
    <property type="match status" value="1"/>
</dbReference>
<evidence type="ECO:0000313" key="4">
    <source>
        <dbReference type="EMBL" id="RNL83711.1"/>
    </source>
</evidence>
<organism evidence="4 5">
    <name type="scientific">Sinomicrobium pectinilyticum</name>
    <dbReference type="NCBI Taxonomy" id="1084421"/>
    <lineage>
        <taxon>Bacteria</taxon>
        <taxon>Pseudomonadati</taxon>
        <taxon>Bacteroidota</taxon>
        <taxon>Flavobacteriia</taxon>
        <taxon>Flavobacteriales</taxon>
        <taxon>Flavobacteriaceae</taxon>
        <taxon>Sinomicrobium</taxon>
    </lineage>
</organism>
<dbReference type="InterPro" id="IPR006597">
    <property type="entry name" value="Sel1-like"/>
</dbReference>
<dbReference type="InterPro" id="IPR026444">
    <property type="entry name" value="Secre_tail"/>
</dbReference>
<feature type="domain" description="Secretion system C-terminal sorting" evidence="3">
    <location>
        <begin position="366"/>
        <end position="441"/>
    </location>
</feature>
<dbReference type="PANTHER" id="PTHR11102:SF160">
    <property type="entry name" value="ERAD-ASSOCIATED E3 UBIQUITIN-PROTEIN LIGASE COMPONENT HRD3"/>
    <property type="match status" value="1"/>
</dbReference>
<dbReference type="PANTHER" id="PTHR11102">
    <property type="entry name" value="SEL-1-LIKE PROTEIN"/>
    <property type="match status" value="1"/>
</dbReference>
<protein>
    <submittedName>
        <fullName evidence="4">T9SS C-terminal target domain-containing protein</fullName>
    </submittedName>
</protein>
<dbReference type="Proteomes" id="UP000267469">
    <property type="component" value="Unassembled WGS sequence"/>
</dbReference>
<feature type="chain" id="PRO_5018224248" evidence="2">
    <location>
        <begin position="22"/>
        <end position="445"/>
    </location>
</feature>
<name>A0A3N0E786_SINP1</name>
<dbReference type="InterPro" id="IPR011990">
    <property type="entry name" value="TPR-like_helical_dom_sf"/>
</dbReference>
<feature type="signal peptide" evidence="2">
    <location>
        <begin position="1"/>
        <end position="21"/>
    </location>
</feature>
<accession>A0A3N0E786</accession>
<dbReference type="SMART" id="SM00671">
    <property type="entry name" value="SEL1"/>
    <property type="match status" value="3"/>
</dbReference>
<evidence type="ECO:0000256" key="1">
    <source>
        <dbReference type="ARBA" id="ARBA00022729"/>
    </source>
</evidence>
<evidence type="ECO:0000256" key="2">
    <source>
        <dbReference type="SAM" id="SignalP"/>
    </source>
</evidence>
<sequence length="445" mass="50375">MKNHLLIGLALVLFSPTDAFAQSTNPQKCEEILKIVESYPDISKITQQQSEEIFEQVKSCALEGNADAACLMGIFYKDGIGCTLSFDEAREWFSYAHILGSEKAAYSLGYLYLKGMGSIEQDYGKAIEWFEKSNYGMAKHWLAKCYYYGLGIVENKEKAMEILRNNPIYNSRTLLTQWEEHERSNNNNSTQTAISNSTIPVNSQTLAHRLPKSTIHSDSLIGEWQGSLYEMDWAGEKLLKVRSAVLRLSNEADGIQPDHAVISIEHKETESSIIWHNNSFTLPNANISVEQDFTDHPTEKELEYEIVSISLEEKNKDGNDFLIARLETWISNWSEPGPPLVMVLHKNFTKESGSDLLEEDKVSFTVYPNPFASDILVTYEVEKPSPVEITLYDHYGRLKSVVTAEKEQQKGRHTLTIPGQSLIPGVYIIQVKIAGKKYSKQVLKK</sequence>
<comment type="caution">
    <text evidence="4">The sequence shown here is derived from an EMBL/GenBank/DDBJ whole genome shotgun (WGS) entry which is preliminary data.</text>
</comment>
<proteinExistence type="predicted"/>
<dbReference type="EMBL" id="RJTM01000102">
    <property type="protein sequence ID" value="RNL83711.1"/>
    <property type="molecule type" value="Genomic_DNA"/>
</dbReference>